<dbReference type="InParanoid" id="A0A1E1K0U9"/>
<gene>
    <name evidence="2" type="ORF">RCO7_07057</name>
</gene>
<keyword evidence="3" id="KW-1185">Reference proteome</keyword>
<sequence length="211" mass="24094">MPSTRQFFINLKIEMFGSGINQGKKDKPSFESRTYRYSSASSRDFNHAKQRSRSVSTIATTSSVATTSSTSSTRTTLSRASTVASKPIRIISQPRNEEVYTSSVPGSWPEEEEEGEIEDHYGHSPPQSYPRIQHKYSKPQFYQRTQYKAEPSYNKIRYPVQTPTPIVRGRNTVYIKPMTISNEPMGTRRHLRSGSDILIVHHPTPQDLEDY</sequence>
<accession>A0A1E1K0U9</accession>
<comment type="caution">
    <text evidence="2">The sequence shown here is derived from an EMBL/GenBank/DDBJ whole genome shotgun (WGS) entry which is preliminary data.</text>
</comment>
<organism evidence="2 3">
    <name type="scientific">Rhynchosporium graminicola</name>
    <dbReference type="NCBI Taxonomy" id="2792576"/>
    <lineage>
        <taxon>Eukaryota</taxon>
        <taxon>Fungi</taxon>
        <taxon>Dikarya</taxon>
        <taxon>Ascomycota</taxon>
        <taxon>Pezizomycotina</taxon>
        <taxon>Leotiomycetes</taxon>
        <taxon>Helotiales</taxon>
        <taxon>Ploettnerulaceae</taxon>
        <taxon>Rhynchosporium</taxon>
    </lineage>
</organism>
<protein>
    <submittedName>
        <fullName evidence="2">Uncharacterized protein</fullName>
    </submittedName>
</protein>
<feature type="compositionally biased region" description="Basic and acidic residues" evidence="1">
    <location>
        <begin position="23"/>
        <end position="34"/>
    </location>
</feature>
<proteinExistence type="predicted"/>
<feature type="region of interest" description="Disordered" evidence="1">
    <location>
        <begin position="20"/>
        <end position="80"/>
    </location>
</feature>
<dbReference type="Proteomes" id="UP000178129">
    <property type="component" value="Unassembled WGS sequence"/>
</dbReference>
<feature type="region of interest" description="Disordered" evidence="1">
    <location>
        <begin position="96"/>
        <end position="125"/>
    </location>
</feature>
<reference evidence="3" key="1">
    <citation type="submission" date="2016-03" db="EMBL/GenBank/DDBJ databases">
        <authorList>
            <person name="Ploux O."/>
        </authorList>
    </citation>
    <scope>NUCLEOTIDE SEQUENCE [LARGE SCALE GENOMIC DNA]</scope>
    <source>
        <strain evidence="3">UK7</strain>
    </source>
</reference>
<feature type="compositionally biased region" description="Low complexity" evidence="1">
    <location>
        <begin position="53"/>
        <end position="80"/>
    </location>
</feature>
<evidence type="ECO:0000313" key="2">
    <source>
        <dbReference type="EMBL" id="CZS91510.1"/>
    </source>
</evidence>
<evidence type="ECO:0000256" key="1">
    <source>
        <dbReference type="SAM" id="MobiDB-lite"/>
    </source>
</evidence>
<evidence type="ECO:0000313" key="3">
    <source>
        <dbReference type="Proteomes" id="UP000178129"/>
    </source>
</evidence>
<dbReference type="EMBL" id="FJUW01000004">
    <property type="protein sequence ID" value="CZS91510.1"/>
    <property type="molecule type" value="Genomic_DNA"/>
</dbReference>
<name>A0A1E1K0U9_9HELO</name>
<dbReference type="AlphaFoldDB" id="A0A1E1K0U9"/>